<feature type="chain" id="PRO_5032297535" evidence="2">
    <location>
        <begin position="28"/>
        <end position="320"/>
    </location>
</feature>
<proteinExistence type="inferred from homology"/>
<evidence type="ECO:0000313" key="4">
    <source>
        <dbReference type="EMBL" id="NUU61582.1"/>
    </source>
</evidence>
<dbReference type="SUPFAM" id="SSF53807">
    <property type="entry name" value="Helical backbone' metal receptor"/>
    <property type="match status" value="1"/>
</dbReference>
<accession>A0A850ES36</accession>
<feature type="domain" description="Fe/B12 periplasmic-binding" evidence="3">
    <location>
        <begin position="58"/>
        <end position="318"/>
    </location>
</feature>
<feature type="signal peptide" evidence="2">
    <location>
        <begin position="1"/>
        <end position="27"/>
    </location>
</feature>
<gene>
    <name evidence="4" type="ORF">HPT30_14660</name>
</gene>
<comment type="caution">
    <text evidence="4">The sequence shown here is derived from an EMBL/GenBank/DDBJ whole genome shotgun (WGS) entry which is preliminary data.</text>
</comment>
<organism evidence="4 5">
    <name type="scientific">Paenibacillus agri</name>
    <dbReference type="NCBI Taxonomy" id="2744309"/>
    <lineage>
        <taxon>Bacteria</taxon>
        <taxon>Bacillati</taxon>
        <taxon>Bacillota</taxon>
        <taxon>Bacilli</taxon>
        <taxon>Bacillales</taxon>
        <taxon>Paenibacillaceae</taxon>
        <taxon>Paenibacillus</taxon>
    </lineage>
</organism>
<evidence type="ECO:0000259" key="3">
    <source>
        <dbReference type="PROSITE" id="PS50983"/>
    </source>
</evidence>
<keyword evidence="2" id="KW-0732">Signal</keyword>
<sequence>MVKQWHAPLLLLTLCALLLTACGSAGRSEVTDAAAALPALTLTDFAGRQVKFPSVPQHIVALGNGEADIIIALGGALVGKPTSSGGTTLKGTEDIMQIGTAHEVDLEKIAYLKGDAVLGNTGMNAKDIPAIESIGAKMVLTQANSVADITKQITLFGQMLNKVPEAQQLSADIEAGIKTAASSRTGEKPRVLLVYGAPGTYMAALPNSLGGNILELAGGVNIAADYPALQSYPQYATLNTERVMEANPQIILIMTHGNGEDVQKGFEQEMRQNAAWSSIDAVVHNRVRVLPADLFGTNPGTRVTEALQLLVSLFAELEAQ</sequence>
<dbReference type="PANTHER" id="PTHR30535:SF34">
    <property type="entry name" value="MOLYBDATE-BINDING PROTEIN MOLA"/>
    <property type="match status" value="1"/>
</dbReference>
<keyword evidence="5" id="KW-1185">Reference proteome</keyword>
<dbReference type="PROSITE" id="PS51257">
    <property type="entry name" value="PROKAR_LIPOPROTEIN"/>
    <property type="match status" value="1"/>
</dbReference>
<dbReference type="InterPro" id="IPR002491">
    <property type="entry name" value="ABC_transptr_periplasmic_BD"/>
</dbReference>
<name>A0A850ES36_9BACL</name>
<evidence type="ECO:0000256" key="1">
    <source>
        <dbReference type="ARBA" id="ARBA00008814"/>
    </source>
</evidence>
<dbReference type="GO" id="GO:0071281">
    <property type="term" value="P:cellular response to iron ion"/>
    <property type="evidence" value="ECO:0007669"/>
    <property type="project" value="TreeGrafter"/>
</dbReference>
<dbReference type="AlphaFoldDB" id="A0A850ES36"/>
<evidence type="ECO:0000313" key="5">
    <source>
        <dbReference type="Proteomes" id="UP000564806"/>
    </source>
</evidence>
<dbReference type="PANTHER" id="PTHR30535">
    <property type="entry name" value="VITAMIN B12-BINDING PROTEIN"/>
    <property type="match status" value="1"/>
</dbReference>
<reference evidence="4" key="1">
    <citation type="submission" date="2020-06" db="EMBL/GenBank/DDBJ databases">
        <title>Paenibacillus sp. nov., isolated from soil.</title>
        <authorList>
            <person name="Seo Y.L."/>
        </authorList>
    </citation>
    <scope>NUCLEOTIDE SEQUENCE [LARGE SCALE GENOMIC DNA]</scope>
    <source>
        <strain evidence="4">JW14</strain>
    </source>
</reference>
<comment type="similarity">
    <text evidence="1">Belongs to the bacterial solute-binding protein 8 family.</text>
</comment>
<dbReference type="Gene3D" id="3.40.50.1980">
    <property type="entry name" value="Nitrogenase molybdenum iron protein domain"/>
    <property type="match status" value="2"/>
</dbReference>
<dbReference type="PROSITE" id="PS50983">
    <property type="entry name" value="FE_B12_PBP"/>
    <property type="match status" value="1"/>
</dbReference>
<dbReference type="EMBL" id="JABWCS010000209">
    <property type="protein sequence ID" value="NUU61582.1"/>
    <property type="molecule type" value="Genomic_DNA"/>
</dbReference>
<protein>
    <submittedName>
        <fullName evidence="4">ABC transporter substrate-binding protein</fullName>
    </submittedName>
</protein>
<dbReference type="InterPro" id="IPR050902">
    <property type="entry name" value="ABC_Transporter_SBP"/>
</dbReference>
<dbReference type="Proteomes" id="UP000564806">
    <property type="component" value="Unassembled WGS sequence"/>
</dbReference>
<dbReference type="RefSeq" id="WP_175372090.1">
    <property type="nucleotide sequence ID" value="NZ_JABWCS010000209.1"/>
</dbReference>
<dbReference type="Pfam" id="PF01497">
    <property type="entry name" value="Peripla_BP_2"/>
    <property type="match status" value="1"/>
</dbReference>
<evidence type="ECO:0000256" key="2">
    <source>
        <dbReference type="SAM" id="SignalP"/>
    </source>
</evidence>